<sequence length="260" mass="28888">MPVPQLATAGITDRIQALSDQETKRPFDVKSIERDIERLKAISAAEAFMLSGMLKAALGEYDASKELHLKNLRLSMDEVGLVNYGISLRMLGRYTEAKVYFLKALERSPGSPEILEKIVHTSTFVCDYEDLEKIVAGFARANPTFVIEDMPCMATARSVISHLGEMNISLSEYKLVGTFVEQAMIEFGLVASFMHEKLSNFDGVKHIYIEVPLPVKDAAQLVAINDRVAELVLGCDDILSWDRLVVNFIDRRSVLSSAVA</sequence>
<keyword evidence="2" id="KW-1185">Reference proteome</keyword>
<dbReference type="SUPFAM" id="SSF48452">
    <property type="entry name" value="TPR-like"/>
    <property type="match status" value="1"/>
</dbReference>
<organism evidence="1 2">
    <name type="scientific">Pseudomonas neuropathica</name>
    <dbReference type="NCBI Taxonomy" id="2730425"/>
    <lineage>
        <taxon>Bacteria</taxon>
        <taxon>Pseudomonadati</taxon>
        <taxon>Pseudomonadota</taxon>
        <taxon>Gammaproteobacteria</taxon>
        <taxon>Pseudomonadales</taxon>
        <taxon>Pseudomonadaceae</taxon>
        <taxon>Pseudomonas</taxon>
    </lineage>
</organism>
<dbReference type="RefSeq" id="WP_194933924.1">
    <property type="nucleotide sequence ID" value="NZ_JACOPX010000004.1"/>
</dbReference>
<dbReference type="Gene3D" id="1.25.40.10">
    <property type="entry name" value="Tetratricopeptide repeat domain"/>
    <property type="match status" value="1"/>
</dbReference>
<dbReference type="EMBL" id="JACOPX010000004">
    <property type="protein sequence ID" value="MBF6033083.1"/>
    <property type="molecule type" value="Genomic_DNA"/>
</dbReference>
<gene>
    <name evidence="1" type="ORF">H8F23_07480</name>
</gene>
<proteinExistence type="predicted"/>
<protein>
    <submittedName>
        <fullName evidence="1">Tetratricopeptide repeat protein</fullName>
    </submittedName>
</protein>
<dbReference type="InterPro" id="IPR011990">
    <property type="entry name" value="TPR-like_helical_dom_sf"/>
</dbReference>
<name>A0ABS0BFG6_9PSED</name>
<evidence type="ECO:0000313" key="2">
    <source>
        <dbReference type="Proteomes" id="UP000722111"/>
    </source>
</evidence>
<dbReference type="Proteomes" id="UP000722111">
    <property type="component" value="Unassembled WGS sequence"/>
</dbReference>
<reference evidence="1 2" key="1">
    <citation type="submission" date="2020-08" db="EMBL/GenBank/DDBJ databases">
        <title>Description of novel Pseudomonas species.</title>
        <authorList>
            <person name="Duman M."/>
            <person name="Mulet M."/>
            <person name="Altun S."/>
            <person name="Saticioglu I.B."/>
            <person name="Lalucat J."/>
            <person name="Garcia-Valdes E."/>
        </authorList>
    </citation>
    <scope>NUCLEOTIDE SEQUENCE [LARGE SCALE GENOMIC DNA]</scope>
    <source>
        <strain evidence="1 2">P155</strain>
    </source>
</reference>
<accession>A0ABS0BFG6</accession>
<comment type="caution">
    <text evidence="1">The sequence shown here is derived from an EMBL/GenBank/DDBJ whole genome shotgun (WGS) entry which is preliminary data.</text>
</comment>
<evidence type="ECO:0000313" key="1">
    <source>
        <dbReference type="EMBL" id="MBF6033083.1"/>
    </source>
</evidence>